<dbReference type="Pfam" id="PF13812">
    <property type="entry name" value="PPR_3"/>
    <property type="match status" value="1"/>
</dbReference>
<dbReference type="GO" id="GO:0010019">
    <property type="term" value="P:chloroplast-nucleus signaling pathway"/>
    <property type="evidence" value="ECO:0007669"/>
    <property type="project" value="TreeGrafter"/>
</dbReference>
<dbReference type="PROSITE" id="PS51375">
    <property type="entry name" value="PPR"/>
    <property type="match status" value="6"/>
</dbReference>
<dbReference type="InterPro" id="IPR002885">
    <property type="entry name" value="PPR_rpt"/>
</dbReference>
<keyword evidence="2" id="KW-0677">Repeat</keyword>
<dbReference type="Pfam" id="PF01535">
    <property type="entry name" value="PPR"/>
    <property type="match status" value="4"/>
</dbReference>
<dbReference type="NCBIfam" id="TIGR00756">
    <property type="entry name" value="PPR"/>
    <property type="match status" value="5"/>
</dbReference>
<accession>A0AAV0NIL9</accession>
<gene>
    <name evidence="5" type="ORF">LITE_LOCUS33485</name>
</gene>
<protein>
    <recommendedName>
        <fullName evidence="7">Pentatricopeptide repeat-containing protein</fullName>
    </recommendedName>
</protein>
<comment type="similarity">
    <text evidence="1">Belongs to the PPR family. P subfamily.</text>
</comment>
<dbReference type="Pfam" id="PF13041">
    <property type="entry name" value="PPR_2"/>
    <property type="match status" value="1"/>
</dbReference>
<proteinExistence type="inferred from homology"/>
<sequence>MAIPCSPDWSLVASSSSSPSHITCSTKPKSFPPCSKPKSFFSFRPNSNFHVKSSCFPSAPVLAAEEKEEVEEAPPNLRSNHFRLPRDYNHQQQPYPASDAENLNAFLRGLLHHPRTEALACEHYRKAKENPRFKPDKSVVKLLVKYLVRTKNWDRLLLLLSDDFRRYGTLPDAYTCSTLVENCIRARKFRICERFLAIFQSNPKVSVLAFNSAVKGYNKLHMYSSAIRLHGKMKSSGIGLNSGCYYQAMKAHQKLGNVEKVVALFHEFESEELDPKLEVLTKIYRVLIESLAKSGRASEALGYLRRNKKEDGLLVEDPKIYSSLICSFADSNQAREAEELFHEAIEKNALRDPEAFSKLISMYIERGQVEKTLDVVSNMSHDANLKVTDCVFCTVLNGFAKRRGFSAAIKVYEEMTTKGYEPGQVTYASAINAYYRVANYRTADKVFAEMREKGFDRCLVAYSTVIAMYGKMGRVGDAMRLLGEMKERKCKPNIWVYNCLLEMHGRAMNVRQVEKIWSEIKRKGVGPDKVSYTSLVSAYNKAKDFDKCVEYFEEYRTVMNGDGVDRKMGGIMVGVFSKMSLIEEMVKLLRDMESVGTGLDARLYATAFNALRDAGLESQSKWLKESFQAT</sequence>
<evidence type="ECO:0000313" key="6">
    <source>
        <dbReference type="Proteomes" id="UP001154282"/>
    </source>
</evidence>
<feature type="repeat" description="PPR" evidence="3">
    <location>
        <begin position="317"/>
        <end position="351"/>
    </location>
</feature>
<dbReference type="GO" id="GO:0031930">
    <property type="term" value="P:mitochondria-nucleus signaling pathway"/>
    <property type="evidence" value="ECO:0007669"/>
    <property type="project" value="TreeGrafter"/>
</dbReference>
<dbReference type="Gene3D" id="1.25.40.10">
    <property type="entry name" value="Tetratricopeptide repeat domain"/>
    <property type="match status" value="4"/>
</dbReference>
<dbReference type="EMBL" id="CAMGYJ010000008">
    <property type="protein sequence ID" value="CAI0458345.1"/>
    <property type="molecule type" value="Genomic_DNA"/>
</dbReference>
<evidence type="ECO:0000313" key="5">
    <source>
        <dbReference type="EMBL" id="CAI0458345.1"/>
    </source>
</evidence>
<feature type="repeat" description="PPR" evidence="3">
    <location>
        <begin position="388"/>
        <end position="422"/>
    </location>
</feature>
<feature type="compositionally biased region" description="Low complexity" evidence="4">
    <location>
        <begin position="1"/>
        <end position="29"/>
    </location>
</feature>
<dbReference type="Proteomes" id="UP001154282">
    <property type="component" value="Unassembled WGS sequence"/>
</dbReference>
<feature type="repeat" description="PPR" evidence="3">
    <location>
        <begin position="493"/>
        <end position="527"/>
    </location>
</feature>
<comment type="caution">
    <text evidence="5">The sequence shown here is derived from an EMBL/GenBank/DDBJ whole genome shotgun (WGS) entry which is preliminary data.</text>
</comment>
<dbReference type="GO" id="GO:0009507">
    <property type="term" value="C:chloroplast"/>
    <property type="evidence" value="ECO:0007669"/>
    <property type="project" value="TreeGrafter"/>
</dbReference>
<dbReference type="AlphaFoldDB" id="A0AAV0NIL9"/>
<reference evidence="5" key="1">
    <citation type="submission" date="2022-08" db="EMBL/GenBank/DDBJ databases">
        <authorList>
            <person name="Gutierrez-Valencia J."/>
        </authorList>
    </citation>
    <scope>NUCLEOTIDE SEQUENCE</scope>
</reference>
<evidence type="ECO:0000256" key="1">
    <source>
        <dbReference type="ARBA" id="ARBA00007626"/>
    </source>
</evidence>
<evidence type="ECO:0000256" key="3">
    <source>
        <dbReference type="PROSITE-ProRule" id="PRU00708"/>
    </source>
</evidence>
<feature type="repeat" description="PPR" evidence="3">
    <location>
        <begin position="423"/>
        <end position="457"/>
    </location>
</feature>
<feature type="repeat" description="PPR" evidence="3">
    <location>
        <begin position="206"/>
        <end position="240"/>
    </location>
</feature>
<dbReference type="PANTHER" id="PTHR47936:SF1">
    <property type="entry name" value="PENTATRICOPEPTIDE REPEAT-CONTAINING PROTEIN GUN1, CHLOROPLASTIC"/>
    <property type="match status" value="1"/>
</dbReference>
<feature type="repeat" description="PPR" evidence="3">
    <location>
        <begin position="458"/>
        <end position="492"/>
    </location>
</feature>
<dbReference type="InterPro" id="IPR011990">
    <property type="entry name" value="TPR-like_helical_dom_sf"/>
</dbReference>
<dbReference type="SUPFAM" id="SSF48452">
    <property type="entry name" value="TPR-like"/>
    <property type="match status" value="1"/>
</dbReference>
<evidence type="ECO:0000256" key="2">
    <source>
        <dbReference type="ARBA" id="ARBA00022737"/>
    </source>
</evidence>
<dbReference type="PANTHER" id="PTHR47936">
    <property type="entry name" value="PPR_LONG DOMAIN-CONTAINING PROTEIN"/>
    <property type="match status" value="1"/>
</dbReference>
<evidence type="ECO:0000256" key="4">
    <source>
        <dbReference type="SAM" id="MobiDB-lite"/>
    </source>
</evidence>
<name>A0AAV0NIL9_9ROSI</name>
<organism evidence="5 6">
    <name type="scientific">Linum tenue</name>
    <dbReference type="NCBI Taxonomy" id="586396"/>
    <lineage>
        <taxon>Eukaryota</taxon>
        <taxon>Viridiplantae</taxon>
        <taxon>Streptophyta</taxon>
        <taxon>Embryophyta</taxon>
        <taxon>Tracheophyta</taxon>
        <taxon>Spermatophyta</taxon>
        <taxon>Magnoliopsida</taxon>
        <taxon>eudicotyledons</taxon>
        <taxon>Gunneridae</taxon>
        <taxon>Pentapetalae</taxon>
        <taxon>rosids</taxon>
        <taxon>fabids</taxon>
        <taxon>Malpighiales</taxon>
        <taxon>Linaceae</taxon>
        <taxon>Linum</taxon>
    </lineage>
</organism>
<evidence type="ECO:0008006" key="7">
    <source>
        <dbReference type="Google" id="ProtNLM"/>
    </source>
</evidence>
<keyword evidence="6" id="KW-1185">Reference proteome</keyword>
<feature type="region of interest" description="Disordered" evidence="4">
    <location>
        <begin position="1"/>
        <end position="33"/>
    </location>
</feature>